<dbReference type="Proteomes" id="UP000324222">
    <property type="component" value="Unassembled WGS sequence"/>
</dbReference>
<evidence type="ECO:0000256" key="1">
    <source>
        <dbReference type="SAM" id="MobiDB-lite"/>
    </source>
</evidence>
<proteinExistence type="predicted"/>
<feature type="compositionally biased region" description="Polar residues" evidence="1">
    <location>
        <begin position="36"/>
        <end position="48"/>
    </location>
</feature>
<feature type="region of interest" description="Disordered" evidence="1">
    <location>
        <begin position="84"/>
        <end position="105"/>
    </location>
</feature>
<dbReference type="EMBL" id="VSRR010013221">
    <property type="protein sequence ID" value="MPC55486.1"/>
    <property type="molecule type" value="Genomic_DNA"/>
</dbReference>
<reference evidence="2 3" key="1">
    <citation type="submission" date="2019-05" db="EMBL/GenBank/DDBJ databases">
        <title>Another draft genome of Portunus trituberculatus and its Hox gene families provides insights of decapod evolution.</title>
        <authorList>
            <person name="Jeong J.-H."/>
            <person name="Song I."/>
            <person name="Kim S."/>
            <person name="Choi T."/>
            <person name="Kim D."/>
            <person name="Ryu S."/>
            <person name="Kim W."/>
        </authorList>
    </citation>
    <scope>NUCLEOTIDE SEQUENCE [LARGE SCALE GENOMIC DNA]</scope>
    <source>
        <tissue evidence="2">Muscle</tissue>
    </source>
</reference>
<dbReference type="AlphaFoldDB" id="A0A5B7GD45"/>
<sequence length="105" mass="11435">MTPQQFSSPRSSSSSKRRRKSEEATQKHLSHKALLSNLTFTSSHNSRLARNTEQLATTSEEGVTGALPVTPRWSRRTAALSLLPDPATTTTTTAATTKSLLAHKM</sequence>
<organism evidence="2 3">
    <name type="scientific">Portunus trituberculatus</name>
    <name type="common">Swimming crab</name>
    <name type="synonym">Neptunus trituberculatus</name>
    <dbReference type="NCBI Taxonomy" id="210409"/>
    <lineage>
        <taxon>Eukaryota</taxon>
        <taxon>Metazoa</taxon>
        <taxon>Ecdysozoa</taxon>
        <taxon>Arthropoda</taxon>
        <taxon>Crustacea</taxon>
        <taxon>Multicrustacea</taxon>
        <taxon>Malacostraca</taxon>
        <taxon>Eumalacostraca</taxon>
        <taxon>Eucarida</taxon>
        <taxon>Decapoda</taxon>
        <taxon>Pleocyemata</taxon>
        <taxon>Brachyura</taxon>
        <taxon>Eubrachyura</taxon>
        <taxon>Portunoidea</taxon>
        <taxon>Portunidae</taxon>
        <taxon>Portuninae</taxon>
        <taxon>Portunus</taxon>
    </lineage>
</organism>
<name>A0A5B7GD45_PORTR</name>
<protein>
    <submittedName>
        <fullName evidence="2">Uncharacterized protein</fullName>
    </submittedName>
</protein>
<keyword evidence="3" id="KW-1185">Reference proteome</keyword>
<comment type="caution">
    <text evidence="2">The sequence shown here is derived from an EMBL/GenBank/DDBJ whole genome shotgun (WGS) entry which is preliminary data.</text>
</comment>
<accession>A0A5B7GD45</accession>
<evidence type="ECO:0000313" key="3">
    <source>
        <dbReference type="Proteomes" id="UP000324222"/>
    </source>
</evidence>
<gene>
    <name evidence="2" type="ORF">E2C01_049424</name>
</gene>
<evidence type="ECO:0000313" key="2">
    <source>
        <dbReference type="EMBL" id="MPC55486.1"/>
    </source>
</evidence>
<feature type="region of interest" description="Disordered" evidence="1">
    <location>
        <begin position="1"/>
        <end position="48"/>
    </location>
</feature>